<accession>H1Y991</accession>
<dbReference type="Proteomes" id="UP000002774">
    <property type="component" value="Chromosome"/>
</dbReference>
<evidence type="ECO:0000313" key="1">
    <source>
        <dbReference type="EMBL" id="EHQ29469.1"/>
    </source>
</evidence>
<gene>
    <name evidence="1" type="ORF">Mucpa_5397</name>
</gene>
<proteinExistence type="predicted"/>
<dbReference type="EMBL" id="CM001403">
    <property type="protein sequence ID" value="EHQ29469.1"/>
    <property type="molecule type" value="Genomic_DNA"/>
</dbReference>
<dbReference type="AlphaFoldDB" id="H1Y991"/>
<name>H1Y991_9SPHI</name>
<keyword evidence="2" id="KW-1185">Reference proteome</keyword>
<evidence type="ECO:0000313" key="2">
    <source>
        <dbReference type="Proteomes" id="UP000002774"/>
    </source>
</evidence>
<organism evidence="1 2">
    <name type="scientific">Mucilaginibacter paludis DSM 18603</name>
    <dbReference type="NCBI Taxonomy" id="714943"/>
    <lineage>
        <taxon>Bacteria</taxon>
        <taxon>Pseudomonadati</taxon>
        <taxon>Bacteroidota</taxon>
        <taxon>Sphingobacteriia</taxon>
        <taxon>Sphingobacteriales</taxon>
        <taxon>Sphingobacteriaceae</taxon>
        <taxon>Mucilaginibacter</taxon>
    </lineage>
</organism>
<reference evidence="1" key="1">
    <citation type="submission" date="2011-09" db="EMBL/GenBank/DDBJ databases">
        <title>The permanent draft genome of Mucilaginibacter paludis DSM 18603.</title>
        <authorList>
            <consortium name="US DOE Joint Genome Institute (JGI-PGF)"/>
            <person name="Lucas S."/>
            <person name="Han J."/>
            <person name="Lapidus A."/>
            <person name="Bruce D."/>
            <person name="Goodwin L."/>
            <person name="Pitluck S."/>
            <person name="Peters L."/>
            <person name="Kyrpides N."/>
            <person name="Mavromatis K."/>
            <person name="Ivanova N."/>
            <person name="Mikhailova N."/>
            <person name="Held B."/>
            <person name="Detter J.C."/>
            <person name="Tapia R."/>
            <person name="Han C."/>
            <person name="Land M."/>
            <person name="Hauser L."/>
            <person name="Markowitz V."/>
            <person name="Cheng J.-F."/>
            <person name="Hugenholtz P."/>
            <person name="Woyke T."/>
            <person name="Wu D."/>
            <person name="Tindall B."/>
            <person name="Brambilla E."/>
            <person name="Klenk H.-P."/>
            <person name="Eisen J.A."/>
        </authorList>
    </citation>
    <scope>NUCLEOTIDE SEQUENCE [LARGE SCALE GENOMIC DNA]</scope>
    <source>
        <strain evidence="1">DSM 18603</strain>
    </source>
</reference>
<dbReference type="HOGENOM" id="CLU_3292632_0_0_10"/>
<sequence length="40" mass="4535">MIFPAEDRSVTAFENKSMFDYSVTNSSLPLNEINKLAQLI</sequence>
<protein>
    <submittedName>
        <fullName evidence="1">Uncharacterized protein</fullName>
    </submittedName>
</protein>